<evidence type="ECO:0000313" key="7">
    <source>
        <dbReference type="EMBL" id="ESP89372.1"/>
    </source>
</evidence>
<dbReference type="Pfam" id="PF01546">
    <property type="entry name" value="Peptidase_M20"/>
    <property type="match status" value="1"/>
</dbReference>
<evidence type="ECO:0000313" key="8">
    <source>
        <dbReference type="Proteomes" id="UP000017840"/>
    </source>
</evidence>
<dbReference type="SUPFAM" id="SSF53187">
    <property type="entry name" value="Zn-dependent exopeptidases"/>
    <property type="match status" value="1"/>
</dbReference>
<keyword evidence="3" id="KW-0378">Hydrolase</keyword>
<dbReference type="OrthoDB" id="64254at2157"/>
<keyword evidence="4" id="KW-0862">Zinc</keyword>
<dbReference type="Gene3D" id="3.30.70.360">
    <property type="match status" value="1"/>
</dbReference>
<dbReference type="PROSITE" id="PS00759">
    <property type="entry name" value="ARGE_DAPE_CPG2_2"/>
    <property type="match status" value="1"/>
</dbReference>
<dbReference type="GO" id="GO:0046872">
    <property type="term" value="F:metal ion binding"/>
    <property type="evidence" value="ECO:0007669"/>
    <property type="project" value="UniProtKB-KW"/>
</dbReference>
<dbReference type="CDD" id="cd08659">
    <property type="entry name" value="M20_ArgE_DapE-like"/>
    <property type="match status" value="1"/>
</dbReference>
<dbReference type="Gene3D" id="3.40.630.10">
    <property type="entry name" value="Zn peptidases"/>
    <property type="match status" value="2"/>
</dbReference>
<dbReference type="RefSeq" id="WP_023393400.1">
    <property type="nucleotide sequence ID" value="NZ_ASGZ01000012.1"/>
</dbReference>
<dbReference type="InterPro" id="IPR011650">
    <property type="entry name" value="Peptidase_M20_dimer"/>
</dbReference>
<comment type="cofactor">
    <cofactor evidence="1">
        <name>Zn(2+)</name>
        <dbReference type="ChEBI" id="CHEBI:29105"/>
    </cofactor>
</comment>
<dbReference type="Proteomes" id="UP000017840">
    <property type="component" value="Unassembled WGS sequence"/>
</dbReference>
<gene>
    <name evidence="7" type="ORF">K933_04051</name>
</gene>
<dbReference type="InterPro" id="IPR001261">
    <property type="entry name" value="ArgE/DapE_CS"/>
</dbReference>
<evidence type="ECO:0000256" key="4">
    <source>
        <dbReference type="ARBA" id="ARBA00022833"/>
    </source>
</evidence>
<dbReference type="SUPFAM" id="SSF55031">
    <property type="entry name" value="Bacterial exopeptidase dimerisation domain"/>
    <property type="match status" value="1"/>
</dbReference>
<keyword evidence="2" id="KW-0479">Metal-binding</keyword>
<feature type="region of interest" description="Disordered" evidence="5">
    <location>
        <begin position="303"/>
        <end position="341"/>
    </location>
</feature>
<sequence>MSGTAGSAAFDPVAFLEEAVRVESHESPGTMRDLLVDSLREHGAEPRVDAAGNVRATRAGDADGPHLVLNTHVDTVPPHVPFERDGGVIRGRGSCDAKGPLAALVAAFLATEPARGRLTLAVTPDEETSSAGADALVRGTGGVDPVEGDAYVVGEPTDCDVCTAARGRFEGTLTLRGSAAHASQPDSGANAVAALEGALAAVRGFDDGRDPHPRLGAPTLVPTRVAGGEASNQVPAEARVTLDRRSVPPETADGFAESLAAAVRGAVPDAVGVSFDLTDRETPFLEAFDTDPEHELVRAVSAAAREAGRGGDGTNDAPDGTNRAHEGTDAGGDSGDGAVRPFGAATEASYFAPAPTVVFGPGHLADDEGGVAHSDREYVRVDRVRTAATAVTDAVGRLLD</sequence>
<evidence type="ECO:0000256" key="1">
    <source>
        <dbReference type="ARBA" id="ARBA00001947"/>
    </source>
</evidence>
<organism evidence="7 8">
    <name type="scientific">Candidatus Halobonum tyrrellensis G22</name>
    <dbReference type="NCBI Taxonomy" id="1324957"/>
    <lineage>
        <taxon>Archaea</taxon>
        <taxon>Methanobacteriati</taxon>
        <taxon>Methanobacteriota</taxon>
        <taxon>Stenosarchaea group</taxon>
        <taxon>Halobacteria</taxon>
        <taxon>Halobacteriales</taxon>
        <taxon>Haloferacaceae</taxon>
        <taxon>Candidatus Halobonum</taxon>
    </lineage>
</organism>
<keyword evidence="8" id="KW-1185">Reference proteome</keyword>
<dbReference type="PANTHER" id="PTHR43808">
    <property type="entry name" value="ACETYLORNITHINE DEACETYLASE"/>
    <property type="match status" value="1"/>
</dbReference>
<dbReference type="PATRIC" id="fig|1324957.4.peg.822"/>
<evidence type="ECO:0000256" key="5">
    <source>
        <dbReference type="SAM" id="MobiDB-lite"/>
    </source>
</evidence>
<dbReference type="STRING" id="1324957.K933_04051"/>
<evidence type="ECO:0000256" key="3">
    <source>
        <dbReference type="ARBA" id="ARBA00022801"/>
    </source>
</evidence>
<dbReference type="NCBIfam" id="NF006402">
    <property type="entry name" value="PRK08651.1-5"/>
    <property type="match status" value="1"/>
</dbReference>
<dbReference type="EMBL" id="ASGZ01000012">
    <property type="protein sequence ID" value="ESP89372.1"/>
    <property type="molecule type" value="Genomic_DNA"/>
</dbReference>
<dbReference type="InterPro" id="IPR002933">
    <property type="entry name" value="Peptidase_M20"/>
</dbReference>
<dbReference type="eggNOG" id="arCOG01107">
    <property type="taxonomic scope" value="Archaea"/>
</dbReference>
<comment type="caution">
    <text evidence="7">The sequence shown here is derived from an EMBL/GenBank/DDBJ whole genome shotgun (WGS) entry which is preliminary data.</text>
</comment>
<evidence type="ECO:0000256" key="2">
    <source>
        <dbReference type="ARBA" id="ARBA00022723"/>
    </source>
</evidence>
<accession>V4J1T2</accession>
<name>V4J1T2_9EURY</name>
<dbReference type="GO" id="GO:0016787">
    <property type="term" value="F:hydrolase activity"/>
    <property type="evidence" value="ECO:0007669"/>
    <property type="project" value="UniProtKB-KW"/>
</dbReference>
<protein>
    <submittedName>
        <fullName evidence="7">Succinyl-diaminopimelate desuccinylase</fullName>
    </submittedName>
</protein>
<dbReference type="InterPro" id="IPR050072">
    <property type="entry name" value="Peptidase_M20A"/>
</dbReference>
<dbReference type="Pfam" id="PF07687">
    <property type="entry name" value="M20_dimer"/>
    <property type="match status" value="1"/>
</dbReference>
<evidence type="ECO:0000259" key="6">
    <source>
        <dbReference type="Pfam" id="PF07687"/>
    </source>
</evidence>
<feature type="domain" description="Peptidase M20 dimerisation" evidence="6">
    <location>
        <begin position="164"/>
        <end position="266"/>
    </location>
</feature>
<proteinExistence type="predicted"/>
<dbReference type="InterPro" id="IPR036264">
    <property type="entry name" value="Bact_exopeptidase_dim_dom"/>
</dbReference>
<dbReference type="AlphaFoldDB" id="V4J1T2"/>
<reference evidence="7 8" key="1">
    <citation type="journal article" date="2013" name="Genome Announc.">
        <title>Draft Genome Sequence of 'Candidatus Halobonum tyrrellensis' Strain G22, Isolated from the Hypersaline Waters of Lake Tyrrell, Australia.</title>
        <authorList>
            <person name="Ugalde J.A."/>
            <person name="Narasingarao P."/>
            <person name="Kuo S."/>
            <person name="Podell S."/>
            <person name="Allen E.E."/>
        </authorList>
    </citation>
    <scope>NUCLEOTIDE SEQUENCE [LARGE SCALE GENOMIC DNA]</scope>
    <source>
        <strain evidence="7 8">G22</strain>
    </source>
</reference>